<keyword evidence="2" id="KW-0732">Signal</keyword>
<reference evidence="3 4" key="1">
    <citation type="submission" date="2017-12" db="EMBL/GenBank/DDBJ databases">
        <authorList>
            <person name="Pombert J.-F."/>
            <person name="Haag K.L."/>
            <person name="Ebert D."/>
        </authorList>
    </citation>
    <scope>NUCLEOTIDE SEQUENCE [LARGE SCALE GENOMIC DNA]</scope>
    <source>
        <strain evidence="3">BE-OM-2</strain>
    </source>
</reference>
<dbReference type="Proteomes" id="UP000291404">
    <property type="component" value="Unassembled WGS sequence"/>
</dbReference>
<proteinExistence type="predicted"/>
<protein>
    <recommendedName>
        <fullName evidence="5">EGF-like domain-containing protein</fullName>
    </recommendedName>
</protein>
<keyword evidence="1" id="KW-0812">Transmembrane</keyword>
<keyword evidence="1" id="KW-1133">Transmembrane helix</keyword>
<name>A0A4Q9KY78_9MICR</name>
<evidence type="ECO:0000313" key="4">
    <source>
        <dbReference type="Proteomes" id="UP000291404"/>
    </source>
</evidence>
<accession>A0A4Q9KY78</accession>
<keyword evidence="1" id="KW-0472">Membrane</keyword>
<evidence type="ECO:0000256" key="1">
    <source>
        <dbReference type="SAM" id="Phobius"/>
    </source>
</evidence>
<feature type="chain" id="PRO_5020630384" description="EGF-like domain-containing protein" evidence="2">
    <location>
        <begin position="18"/>
        <end position="240"/>
    </location>
</feature>
<organism evidence="3 4">
    <name type="scientific">Hamiltosporidium magnivora</name>
    <dbReference type="NCBI Taxonomy" id="148818"/>
    <lineage>
        <taxon>Eukaryota</taxon>
        <taxon>Fungi</taxon>
        <taxon>Fungi incertae sedis</taxon>
        <taxon>Microsporidia</taxon>
        <taxon>Dubosqiidae</taxon>
        <taxon>Hamiltosporidium</taxon>
    </lineage>
</organism>
<feature type="signal peptide" evidence="2">
    <location>
        <begin position="1"/>
        <end position="17"/>
    </location>
</feature>
<dbReference type="VEuPathDB" id="MicrosporidiaDB:CWI39_1104p0010"/>
<evidence type="ECO:0000313" key="3">
    <source>
        <dbReference type="EMBL" id="TBT99928.1"/>
    </source>
</evidence>
<feature type="transmembrane region" description="Helical" evidence="1">
    <location>
        <begin position="201"/>
        <end position="219"/>
    </location>
</feature>
<gene>
    <name evidence="3" type="ORF">CWI36_1800p0020</name>
</gene>
<dbReference type="EMBL" id="PITI01001800">
    <property type="protein sequence ID" value="TBT99928.1"/>
    <property type="molecule type" value="Genomic_DNA"/>
</dbReference>
<sequence>MNLIFFIFLKNIFATMSFINYLPEDYTVNQITDLFISTNNLFFIFGNFNKDEEKRINGFKDGDYNSFNCFIAHILDKVYKNAHIYTTIDSLKNRYKENLLTENEIIASILDPKYNNIGVLILEKKNILYFLDLIKENKKRCIFINTNIKTVPPFYFKEDLISYTNNCNNQGIVSVAGKKYFCKCNMDYCGVGCEKKKNHILLNWCIFILTFFFVLNYFYRSNKKSEMVKSYLVVRKEKID</sequence>
<dbReference type="VEuPathDB" id="MicrosporidiaDB:CWI36_1800p0020"/>
<evidence type="ECO:0000256" key="2">
    <source>
        <dbReference type="SAM" id="SignalP"/>
    </source>
</evidence>
<evidence type="ECO:0008006" key="5">
    <source>
        <dbReference type="Google" id="ProtNLM"/>
    </source>
</evidence>
<comment type="caution">
    <text evidence="3">The sequence shown here is derived from an EMBL/GenBank/DDBJ whole genome shotgun (WGS) entry which is preliminary data.</text>
</comment>
<keyword evidence="4" id="KW-1185">Reference proteome</keyword>
<dbReference type="AlphaFoldDB" id="A0A4Q9KY78"/>